<organism evidence="2 3">
    <name type="scientific">Fonsecaea erecta</name>
    <dbReference type="NCBI Taxonomy" id="1367422"/>
    <lineage>
        <taxon>Eukaryota</taxon>
        <taxon>Fungi</taxon>
        <taxon>Dikarya</taxon>
        <taxon>Ascomycota</taxon>
        <taxon>Pezizomycotina</taxon>
        <taxon>Eurotiomycetes</taxon>
        <taxon>Chaetothyriomycetidae</taxon>
        <taxon>Chaetothyriales</taxon>
        <taxon>Herpotrichiellaceae</taxon>
        <taxon>Fonsecaea</taxon>
    </lineage>
</organism>
<gene>
    <name evidence="2" type="ORF">AYL99_11902</name>
</gene>
<dbReference type="RefSeq" id="XP_018687247.1">
    <property type="nucleotide sequence ID" value="XM_018843406.1"/>
</dbReference>
<reference evidence="2 3" key="1">
    <citation type="submission" date="2016-04" db="EMBL/GenBank/DDBJ databases">
        <title>Draft genome of Fonsecaea erecta CBS 125763.</title>
        <authorList>
            <person name="Weiss V.A."/>
            <person name="Vicente V.A."/>
            <person name="Raittz R.T."/>
            <person name="Moreno L.F."/>
            <person name="De Souza E.M."/>
            <person name="Pedrosa F.O."/>
            <person name="Steffens M.B."/>
            <person name="Faoro H."/>
            <person name="Tadra-Sfeir M.Z."/>
            <person name="Najafzadeh M.J."/>
            <person name="Felipe M.S."/>
            <person name="Teixeira M."/>
            <person name="Sun J."/>
            <person name="Xi L."/>
            <person name="Gomes R."/>
            <person name="De Azevedo C.M."/>
            <person name="Salgado C.G."/>
            <person name="Da Silva M.B."/>
            <person name="Nascimento M.F."/>
            <person name="Queiroz-Telles F."/>
            <person name="Attili D.S."/>
            <person name="Gorbushina A."/>
        </authorList>
    </citation>
    <scope>NUCLEOTIDE SEQUENCE [LARGE SCALE GENOMIC DNA]</scope>
    <source>
        <strain evidence="2 3">CBS 125763</strain>
    </source>
</reference>
<dbReference type="GeneID" id="30016069"/>
<dbReference type="Proteomes" id="UP000078343">
    <property type="component" value="Unassembled WGS sequence"/>
</dbReference>
<keyword evidence="3" id="KW-1185">Reference proteome</keyword>
<accession>A0A178Z274</accession>
<dbReference type="AlphaFoldDB" id="A0A178Z274"/>
<proteinExistence type="predicted"/>
<feature type="compositionally biased region" description="Low complexity" evidence="1">
    <location>
        <begin position="54"/>
        <end position="63"/>
    </location>
</feature>
<evidence type="ECO:0000313" key="2">
    <source>
        <dbReference type="EMBL" id="OAP53880.1"/>
    </source>
</evidence>
<evidence type="ECO:0000313" key="3">
    <source>
        <dbReference type="Proteomes" id="UP000078343"/>
    </source>
</evidence>
<evidence type="ECO:0000256" key="1">
    <source>
        <dbReference type="SAM" id="MobiDB-lite"/>
    </source>
</evidence>
<feature type="region of interest" description="Disordered" evidence="1">
    <location>
        <begin position="151"/>
        <end position="172"/>
    </location>
</feature>
<name>A0A178Z274_9EURO</name>
<sequence length="240" mass="26389">MDLDTDEEIVKDNDAAKNTAEEGKQDAAKEATEEEKQDAAEKTTGGENAGAAEKTGTTLIKTLLKVKKEPDADSGDEVLLFVPDKDSDSETGETDADGDRVLFERFGPKRGDDVVTVGWIGGRKTQYLNRFGPRNAAIHRVEGSVATQAYENDKPETEKVSNPTNRFGDKKLPNGNLEFTKRHIRGIYGVAWEGSGEAFEDDLTLIDPEVAGKDGDKWIPTYVWIGWDVAGTVRKAWEPR</sequence>
<feature type="compositionally biased region" description="Basic and acidic residues" evidence="1">
    <location>
        <begin position="8"/>
        <end position="31"/>
    </location>
</feature>
<dbReference type="OrthoDB" id="5430573at2759"/>
<comment type="caution">
    <text evidence="2">The sequence shown here is derived from an EMBL/GenBank/DDBJ whole genome shotgun (WGS) entry which is preliminary data.</text>
</comment>
<dbReference type="EMBL" id="LVYI01000018">
    <property type="protein sequence ID" value="OAP53880.1"/>
    <property type="molecule type" value="Genomic_DNA"/>
</dbReference>
<protein>
    <submittedName>
        <fullName evidence="2">Uncharacterized protein</fullName>
    </submittedName>
</protein>
<feature type="region of interest" description="Disordered" evidence="1">
    <location>
        <begin position="1"/>
        <end position="96"/>
    </location>
</feature>